<sequence length="74" mass="8684">MPFTQIFLHSRIRRHVQQLVLRTANSFDYDPMRNQWIVADFNTANLQLGGLGGSVMKIDLHELFFSLCLQEYLK</sequence>
<gene>
    <name evidence="1" type="ORF">BECKH772B_GA0070898_1004716</name>
</gene>
<organism evidence="1">
    <name type="scientific">Candidatus Kentrum eta</name>
    <dbReference type="NCBI Taxonomy" id="2126337"/>
    <lineage>
        <taxon>Bacteria</taxon>
        <taxon>Pseudomonadati</taxon>
        <taxon>Pseudomonadota</taxon>
        <taxon>Gammaproteobacteria</taxon>
        <taxon>Candidatus Kentrum</taxon>
    </lineage>
</organism>
<evidence type="ECO:0000313" key="1">
    <source>
        <dbReference type="EMBL" id="VFJ93623.1"/>
    </source>
</evidence>
<accession>A0A450UM73</accession>
<dbReference type="EMBL" id="CAADFI010000047">
    <property type="protein sequence ID" value="VFJ93623.1"/>
    <property type="molecule type" value="Genomic_DNA"/>
</dbReference>
<name>A0A450UM73_9GAMM</name>
<dbReference type="AlphaFoldDB" id="A0A450UM73"/>
<reference evidence="1" key="1">
    <citation type="submission" date="2019-02" db="EMBL/GenBank/DDBJ databases">
        <authorList>
            <person name="Gruber-Vodicka R. H."/>
            <person name="Seah K. B. B."/>
        </authorList>
    </citation>
    <scope>NUCLEOTIDE SEQUENCE</scope>
    <source>
        <strain evidence="1">BECK_SA2B20</strain>
    </source>
</reference>
<protein>
    <submittedName>
        <fullName evidence="1">Uncharacterized protein</fullName>
    </submittedName>
</protein>
<proteinExistence type="predicted"/>